<dbReference type="EMBL" id="CP040396">
    <property type="protein sequence ID" value="QCT04286.1"/>
    <property type="molecule type" value="Genomic_DNA"/>
</dbReference>
<dbReference type="AlphaFoldDB" id="A0A4P8XN56"/>
<organism evidence="1 2">
    <name type="scientific">Paenibacillus algicola</name>
    <dbReference type="NCBI Taxonomy" id="2565926"/>
    <lineage>
        <taxon>Bacteria</taxon>
        <taxon>Bacillati</taxon>
        <taxon>Bacillota</taxon>
        <taxon>Bacilli</taxon>
        <taxon>Bacillales</taxon>
        <taxon>Paenibacillaceae</taxon>
        <taxon>Paenibacillus</taxon>
    </lineage>
</organism>
<dbReference type="PANTHER" id="PTHR22931">
    <property type="entry name" value="PHOSPHOENOLPYRUVATE DIKINASE-RELATED"/>
    <property type="match status" value="1"/>
</dbReference>
<dbReference type="Gene3D" id="3.20.20.60">
    <property type="entry name" value="Phosphoenolpyruvate-binding domains"/>
    <property type="match status" value="1"/>
</dbReference>
<dbReference type="InterPro" id="IPR015813">
    <property type="entry name" value="Pyrv/PenolPyrv_kinase-like_dom"/>
</dbReference>
<dbReference type="PANTHER" id="PTHR22931:SF9">
    <property type="entry name" value="PYRUVATE, PHOSPHATE DIKINASE 1, CHLOROPLASTIC"/>
    <property type="match status" value="1"/>
</dbReference>
<dbReference type="RefSeq" id="WP_138227016.1">
    <property type="nucleotide sequence ID" value="NZ_CP040396.1"/>
</dbReference>
<dbReference type="GO" id="GO:0050242">
    <property type="term" value="F:pyruvate, phosphate dikinase activity"/>
    <property type="evidence" value="ECO:0007669"/>
    <property type="project" value="InterPro"/>
</dbReference>
<dbReference type="Proteomes" id="UP000300879">
    <property type="component" value="Chromosome"/>
</dbReference>
<name>A0A4P8XN56_9BACL</name>
<dbReference type="OrthoDB" id="2663996at2"/>
<accession>A0A4P8XN56</accession>
<dbReference type="KEGG" id="palo:E6C60_3576"/>
<evidence type="ECO:0000313" key="1">
    <source>
        <dbReference type="EMBL" id="QCT04286.1"/>
    </source>
</evidence>
<dbReference type="SUPFAM" id="SSF51621">
    <property type="entry name" value="Phosphoenolpyruvate/pyruvate domain"/>
    <property type="match status" value="1"/>
</dbReference>
<keyword evidence="2" id="KW-1185">Reference proteome</keyword>
<dbReference type="InterPro" id="IPR040442">
    <property type="entry name" value="Pyrv_kinase-like_dom_sf"/>
</dbReference>
<protein>
    <submittedName>
        <fullName evidence="1">PEP-utilizing enzyme, TIM barrel domain protein</fullName>
    </submittedName>
</protein>
<dbReference type="InterPro" id="IPR010121">
    <property type="entry name" value="Pyruvate_phosphate_dikinase"/>
</dbReference>
<sequence>MTEAKRTQGAEQGKRFYDRFARKEWERNSGQGLDLTGLGELAAGKGVTHEEALLLLAQPDDIESILAQRLGAASSDEASLQRLLSWSDGQRRLRVTSRADSVARACAGLQRGAQGIGLLRGEELLRDESLLAVYEAWLSCTEDEEERKLKRGRLVYLWTESWIRLLQAADGKPCSVSLAWDARQAAAPEERLALQDVQLEAMFRAMLRCDQEEIPFELALLALWPMQEEEWLAVYDFIEEVGRQTLGAWWPEAHCKVGALLHPDVRPVDAAGIARSADLVVMDIESASRFHLLQEQQPLGGPARIIELEEPVSDWGGPALQCSRLEEIVDIMRSIKPELDIRAGGDIRPADLRAVYRLGMNEVCCEPEWLTAVRLTGYRLEASQQSAASADEA</sequence>
<proteinExistence type="predicted"/>
<evidence type="ECO:0000313" key="2">
    <source>
        <dbReference type="Proteomes" id="UP000300879"/>
    </source>
</evidence>
<gene>
    <name evidence="1" type="ORF">E6C60_3576</name>
</gene>
<reference evidence="1 2" key="1">
    <citation type="submission" date="2019-05" db="EMBL/GenBank/DDBJ databases">
        <authorList>
            <person name="Chen C."/>
        </authorList>
    </citation>
    <scope>NUCLEOTIDE SEQUENCE [LARGE SCALE GENOMIC DNA]</scope>
    <source>
        <strain evidence="1 2">HB172198</strain>
    </source>
</reference>